<dbReference type="SUPFAM" id="SSF50969">
    <property type="entry name" value="YVTN repeat-like/Quinoprotein amine dehydrogenase"/>
    <property type="match status" value="1"/>
</dbReference>
<name>A0A1L9RIW7_ASPWE</name>
<sequence length="489" mass="54193">MDSALGALSSISIAEDGKYAAQLNGKDTIIHLNPTSPDFKEVQIVKAKENVTKFLKFSRPRSFGPGNTRREQGNGSLARRMLVASDNRILVWQLNPLQLHAEIESAEPGATNIDFGGDENEIIVFHAWNTKTTIFSLDTGRSQVIKTPKFFHYNSFGYRPKTRQFAILLKPDTTDILTIHEFRSYELVNRAILPTVDAQGLKWSPDGKWIAVWDAASTGTKVLIFTADGQLFRTYSGPPESDSVFDLGVRNIEWSPVDDRTGLSNYLAVGKVDGNIDILKNKTFSCSTSLSHVFHIDPNSPSIWRERYADSDGDLEYAEASGSSAFSTVTDPSGPPRGVSIMAFSSDGSLLGTVDQTRPNIVWVWALGSTPGLVTALVHEHAVRQVIWHPSKTQLLITTANSSMAAVRYWSLDSQPMVIRVPIPRNESGRYDVRWLSSGEDDDSRFWFGTPEDYILGDIRDQDGTLQFQSFYSVHGKVQTGSYSGNASR</sequence>
<dbReference type="InterPro" id="IPR011044">
    <property type="entry name" value="Quino_amine_DH_bsu"/>
</dbReference>
<dbReference type="STRING" id="1073089.A0A1L9RIW7"/>
<dbReference type="RefSeq" id="XP_040688474.1">
    <property type="nucleotide sequence ID" value="XM_040838960.1"/>
</dbReference>
<dbReference type="VEuPathDB" id="FungiDB:ASPWEDRAFT_68245"/>
<dbReference type="GO" id="GO:0005815">
    <property type="term" value="C:microtubule organizing center"/>
    <property type="evidence" value="ECO:0007669"/>
    <property type="project" value="TreeGrafter"/>
</dbReference>
<dbReference type="PANTHER" id="PTHR16220">
    <property type="entry name" value="WD REPEAT PROTEIN 8-RELATED"/>
    <property type="match status" value="1"/>
</dbReference>
<reference evidence="2" key="1">
    <citation type="journal article" date="2017" name="Genome Biol.">
        <title>Comparative genomics reveals high biological diversity and specific adaptations in the industrially and medically important fungal genus Aspergillus.</title>
        <authorList>
            <person name="de Vries R.P."/>
            <person name="Riley R."/>
            <person name="Wiebenga A."/>
            <person name="Aguilar-Osorio G."/>
            <person name="Amillis S."/>
            <person name="Uchima C.A."/>
            <person name="Anderluh G."/>
            <person name="Asadollahi M."/>
            <person name="Askin M."/>
            <person name="Barry K."/>
            <person name="Battaglia E."/>
            <person name="Bayram O."/>
            <person name="Benocci T."/>
            <person name="Braus-Stromeyer S.A."/>
            <person name="Caldana C."/>
            <person name="Canovas D."/>
            <person name="Cerqueira G.C."/>
            <person name="Chen F."/>
            <person name="Chen W."/>
            <person name="Choi C."/>
            <person name="Clum A."/>
            <person name="Dos Santos R.A."/>
            <person name="Damasio A.R."/>
            <person name="Diallinas G."/>
            <person name="Emri T."/>
            <person name="Fekete E."/>
            <person name="Flipphi M."/>
            <person name="Freyberg S."/>
            <person name="Gallo A."/>
            <person name="Gournas C."/>
            <person name="Habgood R."/>
            <person name="Hainaut M."/>
            <person name="Harispe M.L."/>
            <person name="Henrissat B."/>
            <person name="Hilden K.S."/>
            <person name="Hope R."/>
            <person name="Hossain A."/>
            <person name="Karabika E."/>
            <person name="Karaffa L."/>
            <person name="Karanyi Z."/>
            <person name="Krasevec N."/>
            <person name="Kuo A."/>
            <person name="Kusch H."/>
            <person name="LaButti K."/>
            <person name="Lagendijk E.L."/>
            <person name="Lapidus A."/>
            <person name="Levasseur A."/>
            <person name="Lindquist E."/>
            <person name="Lipzen A."/>
            <person name="Logrieco A.F."/>
            <person name="MacCabe A."/>
            <person name="Maekelae M.R."/>
            <person name="Malavazi I."/>
            <person name="Melin P."/>
            <person name="Meyer V."/>
            <person name="Mielnichuk N."/>
            <person name="Miskei M."/>
            <person name="Molnar A.P."/>
            <person name="Mule G."/>
            <person name="Ngan C.Y."/>
            <person name="Orejas M."/>
            <person name="Orosz E."/>
            <person name="Ouedraogo J.P."/>
            <person name="Overkamp K.M."/>
            <person name="Park H.-S."/>
            <person name="Perrone G."/>
            <person name="Piumi F."/>
            <person name="Punt P.J."/>
            <person name="Ram A.F."/>
            <person name="Ramon A."/>
            <person name="Rauscher S."/>
            <person name="Record E."/>
            <person name="Riano-Pachon D.M."/>
            <person name="Robert V."/>
            <person name="Roehrig J."/>
            <person name="Ruller R."/>
            <person name="Salamov A."/>
            <person name="Salih N.S."/>
            <person name="Samson R.A."/>
            <person name="Sandor E."/>
            <person name="Sanguinetti M."/>
            <person name="Schuetze T."/>
            <person name="Sepcic K."/>
            <person name="Shelest E."/>
            <person name="Sherlock G."/>
            <person name="Sophianopoulou V."/>
            <person name="Squina F.M."/>
            <person name="Sun H."/>
            <person name="Susca A."/>
            <person name="Todd R.B."/>
            <person name="Tsang A."/>
            <person name="Unkles S.E."/>
            <person name="van de Wiele N."/>
            <person name="van Rossen-Uffink D."/>
            <person name="Oliveira J.V."/>
            <person name="Vesth T.C."/>
            <person name="Visser J."/>
            <person name="Yu J.-H."/>
            <person name="Zhou M."/>
            <person name="Andersen M.R."/>
            <person name="Archer D.B."/>
            <person name="Baker S.E."/>
            <person name="Benoit I."/>
            <person name="Brakhage A.A."/>
            <person name="Braus G.H."/>
            <person name="Fischer R."/>
            <person name="Frisvad J.C."/>
            <person name="Goldman G.H."/>
            <person name="Houbraken J."/>
            <person name="Oakley B."/>
            <person name="Pocsi I."/>
            <person name="Scazzocchio C."/>
            <person name="Seiboth B."/>
            <person name="vanKuyk P.A."/>
            <person name="Wortman J."/>
            <person name="Dyer P.S."/>
            <person name="Grigoriev I.V."/>
        </authorList>
    </citation>
    <scope>NUCLEOTIDE SEQUENCE [LARGE SCALE GENOMIC DNA]</scope>
    <source>
        <strain evidence="2">DTO 134E9</strain>
    </source>
</reference>
<dbReference type="GO" id="GO:1990811">
    <property type="term" value="C:MWP complex"/>
    <property type="evidence" value="ECO:0007669"/>
    <property type="project" value="TreeGrafter"/>
</dbReference>
<dbReference type="InterPro" id="IPR015943">
    <property type="entry name" value="WD40/YVTN_repeat-like_dom_sf"/>
</dbReference>
<keyword evidence="2" id="KW-1185">Reference proteome</keyword>
<gene>
    <name evidence="1" type="ORF">ASPWEDRAFT_68245</name>
</gene>
<dbReference type="Proteomes" id="UP000184383">
    <property type="component" value="Unassembled WGS sequence"/>
</dbReference>
<protein>
    <submittedName>
        <fullName evidence="1">Uncharacterized protein</fullName>
    </submittedName>
</protein>
<organism evidence="1 2">
    <name type="scientific">Aspergillus wentii DTO 134E9</name>
    <dbReference type="NCBI Taxonomy" id="1073089"/>
    <lineage>
        <taxon>Eukaryota</taxon>
        <taxon>Fungi</taxon>
        <taxon>Dikarya</taxon>
        <taxon>Ascomycota</taxon>
        <taxon>Pezizomycotina</taxon>
        <taxon>Eurotiomycetes</taxon>
        <taxon>Eurotiomycetidae</taxon>
        <taxon>Eurotiales</taxon>
        <taxon>Aspergillaceae</taxon>
        <taxon>Aspergillus</taxon>
        <taxon>Aspergillus subgen. Cremei</taxon>
    </lineage>
</organism>
<dbReference type="GO" id="GO:1990810">
    <property type="term" value="P:microtubule anchoring at mitotic spindle pole body"/>
    <property type="evidence" value="ECO:0007669"/>
    <property type="project" value="TreeGrafter"/>
</dbReference>
<evidence type="ECO:0000313" key="2">
    <source>
        <dbReference type="Proteomes" id="UP000184383"/>
    </source>
</evidence>
<proteinExistence type="predicted"/>
<dbReference type="AlphaFoldDB" id="A0A1L9RIW7"/>
<dbReference type="GeneID" id="63754808"/>
<dbReference type="EMBL" id="KV878212">
    <property type="protein sequence ID" value="OJJ34798.1"/>
    <property type="molecule type" value="Genomic_DNA"/>
</dbReference>
<dbReference type="InterPro" id="IPR052778">
    <property type="entry name" value="Centrosome-WD_assoc"/>
</dbReference>
<dbReference type="PANTHER" id="PTHR16220:SF0">
    <property type="entry name" value="WD REPEAT-CONTAINING PROTEIN WRAP73"/>
    <property type="match status" value="1"/>
</dbReference>
<evidence type="ECO:0000313" key="1">
    <source>
        <dbReference type="EMBL" id="OJJ34798.1"/>
    </source>
</evidence>
<dbReference type="OrthoDB" id="308690at2759"/>
<accession>A0A1L9RIW7</accession>
<dbReference type="Gene3D" id="2.130.10.10">
    <property type="entry name" value="YVTN repeat-like/Quinoprotein amine dehydrogenase"/>
    <property type="match status" value="2"/>
</dbReference>